<feature type="compositionally biased region" description="Basic and acidic residues" evidence="1">
    <location>
        <begin position="1"/>
        <end position="23"/>
    </location>
</feature>
<evidence type="ECO:0000313" key="2">
    <source>
        <dbReference type="EMBL" id="ETO34166.1"/>
    </source>
</evidence>
<name>X6P7J0_RETFI</name>
<dbReference type="Proteomes" id="UP000023152">
    <property type="component" value="Unassembled WGS sequence"/>
</dbReference>
<feature type="compositionally biased region" description="Basic and acidic residues" evidence="1">
    <location>
        <begin position="50"/>
        <end position="65"/>
    </location>
</feature>
<organism evidence="2 3">
    <name type="scientific">Reticulomyxa filosa</name>
    <dbReference type="NCBI Taxonomy" id="46433"/>
    <lineage>
        <taxon>Eukaryota</taxon>
        <taxon>Sar</taxon>
        <taxon>Rhizaria</taxon>
        <taxon>Retaria</taxon>
        <taxon>Foraminifera</taxon>
        <taxon>Monothalamids</taxon>
        <taxon>Reticulomyxidae</taxon>
        <taxon>Reticulomyxa</taxon>
    </lineage>
</organism>
<feature type="region of interest" description="Disordered" evidence="1">
    <location>
        <begin position="1"/>
        <end position="65"/>
    </location>
</feature>
<sequence length="212" mass="24947">MGPDKGERRGKGKEMEEKFKKNSWEPILTIRANTDTDTSAKKRRARHGRREFPKDIRKPQNSARNERGRSVYEILGIFRELSKRPKRQRIAIQTEDRQIETSNVSFNDLDRIMNNSSKICYCKCRTRRLQEYLASLLRLDPIKDKALIELKERVQWILRKHRLDAVPLTAFFRANGYWDVLKSTKKYGKFEDVMLLIGLKLAFAKDAFGKAQ</sequence>
<evidence type="ECO:0000256" key="1">
    <source>
        <dbReference type="SAM" id="MobiDB-lite"/>
    </source>
</evidence>
<accession>X6P7J0</accession>
<dbReference type="EMBL" id="ASPP01002811">
    <property type="protein sequence ID" value="ETO34166.1"/>
    <property type="molecule type" value="Genomic_DNA"/>
</dbReference>
<feature type="non-terminal residue" evidence="2">
    <location>
        <position position="212"/>
    </location>
</feature>
<proteinExistence type="predicted"/>
<evidence type="ECO:0000313" key="3">
    <source>
        <dbReference type="Proteomes" id="UP000023152"/>
    </source>
</evidence>
<gene>
    <name evidence="2" type="ORF">RFI_02929</name>
</gene>
<dbReference type="AlphaFoldDB" id="X6P7J0"/>
<comment type="caution">
    <text evidence="2">The sequence shown here is derived from an EMBL/GenBank/DDBJ whole genome shotgun (WGS) entry which is preliminary data.</text>
</comment>
<reference evidence="2 3" key="1">
    <citation type="journal article" date="2013" name="Curr. Biol.">
        <title>The Genome of the Foraminiferan Reticulomyxa filosa.</title>
        <authorList>
            <person name="Glockner G."/>
            <person name="Hulsmann N."/>
            <person name="Schleicher M."/>
            <person name="Noegel A.A."/>
            <person name="Eichinger L."/>
            <person name="Gallinger C."/>
            <person name="Pawlowski J."/>
            <person name="Sierra R."/>
            <person name="Euteneuer U."/>
            <person name="Pillet L."/>
            <person name="Moustafa A."/>
            <person name="Platzer M."/>
            <person name="Groth M."/>
            <person name="Szafranski K."/>
            <person name="Schliwa M."/>
        </authorList>
    </citation>
    <scope>NUCLEOTIDE SEQUENCE [LARGE SCALE GENOMIC DNA]</scope>
</reference>
<protein>
    <submittedName>
        <fullName evidence="2">Uncharacterized protein</fullName>
    </submittedName>
</protein>
<keyword evidence="3" id="KW-1185">Reference proteome</keyword>